<dbReference type="Gene3D" id="1.20.1270.370">
    <property type="match status" value="1"/>
</dbReference>
<evidence type="ECO:0000256" key="1">
    <source>
        <dbReference type="ARBA" id="ARBA00005806"/>
    </source>
</evidence>
<dbReference type="NCBIfam" id="NF040772">
    <property type="entry name" value="double_cubane"/>
    <property type="match status" value="1"/>
</dbReference>
<reference evidence="2 3" key="1">
    <citation type="submission" date="2021-05" db="EMBL/GenBank/DDBJ databases">
        <title>The draft genome of Geobacter chapellei DSM 13688.</title>
        <authorList>
            <person name="Xu Z."/>
            <person name="Masuda Y."/>
            <person name="Itoh H."/>
            <person name="Senoo K."/>
        </authorList>
    </citation>
    <scope>NUCLEOTIDE SEQUENCE [LARGE SCALE GENOMIC DNA]</scope>
    <source>
        <strain evidence="2 3">DSM 13688</strain>
    </source>
</reference>
<proteinExistence type="inferred from homology"/>
<organism evidence="2 3">
    <name type="scientific">Pelotalea chapellei</name>
    <dbReference type="NCBI Taxonomy" id="44671"/>
    <lineage>
        <taxon>Bacteria</taxon>
        <taxon>Pseudomonadati</taxon>
        <taxon>Thermodesulfobacteriota</taxon>
        <taxon>Desulfuromonadia</taxon>
        <taxon>Geobacterales</taxon>
        <taxon>Geobacteraceae</taxon>
        <taxon>Pelotalea</taxon>
    </lineage>
</organism>
<dbReference type="Pfam" id="PF06050">
    <property type="entry name" value="HGD-D"/>
    <property type="match status" value="1"/>
</dbReference>
<protein>
    <submittedName>
        <fullName evidence="2">2-hydroxyacyl-CoA dehydratase</fullName>
    </submittedName>
</protein>
<dbReference type="RefSeq" id="WP_214301515.1">
    <property type="nucleotide sequence ID" value="NZ_JAHDYS010000022.1"/>
</dbReference>
<dbReference type="InterPro" id="IPR010327">
    <property type="entry name" value="FldB/FldC_alpha/beta"/>
</dbReference>
<dbReference type="EMBL" id="JAHDYS010000022">
    <property type="protein sequence ID" value="MBT1073454.1"/>
    <property type="molecule type" value="Genomic_DNA"/>
</dbReference>
<sequence length="383" mass="42012">MSQLTPLFTDDYADFPLKRALGQVIKKRETGSKVVGAYCSYAPVELVWAMGGVPAVLCAFSNAPIAKAEETLPTNLCPLIKSSFGFIELKTCPFFELTDAVVGETTCDGKKKMFELIEKHRPLYVMDLPQCPTNEGAVEYWKHSVTGFKKFLESEFATTISDSDIEESIQASNIKNSLVERIFAFGAHKPSVITWQEMYEVSSYAMVSSGAETIAKLNEIIAILTERQEKGIFTSEENAKRVLITGCPIGGDVLKVLKLVDEEGATIVGLDSCTGLKPYVGKIEEGSGDPLMAIAKRYLEIPCACMTPNTGRTDTLKKQVALLKPDLVIDLVLQSCHTYNVEAVKVESYVRNDLGVNYLKVVTDFSAQDLGQLKTRIGAALEM</sequence>
<dbReference type="Gene3D" id="3.40.50.11900">
    <property type="match status" value="1"/>
</dbReference>
<accession>A0ABS5UCP6</accession>
<comment type="similarity">
    <text evidence="1">Belongs to the FldB/FldC dehydratase alpha/beta subunit family.</text>
</comment>
<evidence type="ECO:0000313" key="3">
    <source>
        <dbReference type="Proteomes" id="UP000784128"/>
    </source>
</evidence>
<keyword evidence="3" id="KW-1185">Reference proteome</keyword>
<gene>
    <name evidence="2" type="ORF">KJB30_16825</name>
</gene>
<name>A0ABS5UCP6_9BACT</name>
<dbReference type="PANTHER" id="PTHR30548">
    <property type="entry name" value="2-HYDROXYGLUTARYL-COA DEHYDRATASE, D-COMPONENT-RELATED"/>
    <property type="match status" value="1"/>
</dbReference>
<dbReference type="PANTHER" id="PTHR30548:SF6">
    <property type="entry name" value="DEHYDRATASE SUBUNIT YJIM-RELATED"/>
    <property type="match status" value="1"/>
</dbReference>
<evidence type="ECO:0000313" key="2">
    <source>
        <dbReference type="EMBL" id="MBT1073454.1"/>
    </source>
</evidence>
<dbReference type="Proteomes" id="UP000784128">
    <property type="component" value="Unassembled WGS sequence"/>
</dbReference>
<comment type="caution">
    <text evidence="2">The sequence shown here is derived from an EMBL/GenBank/DDBJ whole genome shotgun (WGS) entry which is preliminary data.</text>
</comment>
<dbReference type="Gene3D" id="3.40.50.11890">
    <property type="match status" value="1"/>
</dbReference>
<dbReference type="InterPro" id="IPR047678">
    <property type="entry name" value="YjiM-like"/>
</dbReference>